<evidence type="ECO:0000313" key="2">
    <source>
        <dbReference type="Proteomes" id="UP000308886"/>
    </source>
</evidence>
<protein>
    <submittedName>
        <fullName evidence="1">Trimeric intracellular cation channel family protein</fullName>
    </submittedName>
</protein>
<accession>A0AC61QU83</accession>
<evidence type="ECO:0000313" key="1">
    <source>
        <dbReference type="EMBL" id="TGX83681.1"/>
    </source>
</evidence>
<dbReference type="EMBL" id="SRZC01000003">
    <property type="protein sequence ID" value="TGX83681.1"/>
    <property type="molecule type" value="Genomic_DNA"/>
</dbReference>
<comment type="caution">
    <text evidence="1">The sequence shown here is derived from an EMBL/GenBank/DDBJ whole genome shotgun (WGS) entry which is preliminary data.</text>
</comment>
<sequence>MELTFVSIIDYIGTFAFAISGIRLASEKNFDLFGAFIVGMATACGGGTLRDIMLGMNPFWMTQWVYLAITGFAILLYIPFHKFINKIGTTMFLFDSIGLALFTVVGFQKTMDAGFPFWTANIMGVMTGAAGGVIRDILINEEPLIFRRDIYALACVVGGIVYTVVLLLGLSTITAQIACAVSVIVMRVGAITYHWQLPILNED</sequence>
<reference evidence="1" key="1">
    <citation type="submission" date="2019-04" db="EMBL/GenBank/DDBJ databases">
        <title>Microbes associate with the intestines of laboratory mice.</title>
        <authorList>
            <person name="Navarre W."/>
            <person name="Wong E."/>
            <person name="Huang K."/>
            <person name="Tropini C."/>
            <person name="Ng K."/>
            <person name="Yu B."/>
        </authorList>
    </citation>
    <scope>NUCLEOTIDE SEQUENCE</scope>
    <source>
        <strain evidence="1">NM73_A23</strain>
    </source>
</reference>
<dbReference type="Proteomes" id="UP000308886">
    <property type="component" value="Unassembled WGS sequence"/>
</dbReference>
<proteinExistence type="predicted"/>
<name>A0AC61QU83_9BACT</name>
<organism evidence="1 2">
    <name type="scientific">Palleniella muris</name>
    <dbReference type="NCBI Taxonomy" id="3038145"/>
    <lineage>
        <taxon>Bacteria</taxon>
        <taxon>Pseudomonadati</taxon>
        <taxon>Bacteroidota</taxon>
        <taxon>Bacteroidia</taxon>
        <taxon>Bacteroidales</taxon>
        <taxon>Prevotellaceae</taxon>
        <taxon>Palleniella</taxon>
    </lineage>
</organism>
<gene>
    <name evidence="1" type="ORF">E5358_02855</name>
</gene>
<keyword evidence="2" id="KW-1185">Reference proteome</keyword>